<protein>
    <submittedName>
        <fullName evidence="1">Uncharacterized protein</fullName>
    </submittedName>
</protein>
<accession>A0A817VIL9</accession>
<proteinExistence type="predicted"/>
<dbReference type="Proteomes" id="UP000663838">
    <property type="component" value="Unassembled WGS sequence"/>
</dbReference>
<sequence>MSEQQRQQLKTLIKQCIQRPQDIEICMDKIIKLFTTDEEHQLIINERTSERTSERSMSLFDNGISLITLPKNQRRRRRNTYNEKGLVNNADTVLYDNRDID</sequence>
<evidence type="ECO:0000313" key="2">
    <source>
        <dbReference type="EMBL" id="CAF4681723.1"/>
    </source>
</evidence>
<dbReference type="EMBL" id="CAJOBS010001056">
    <property type="protein sequence ID" value="CAF4681723.1"/>
    <property type="molecule type" value="Genomic_DNA"/>
</dbReference>
<dbReference type="EMBL" id="CAJNYV010000113">
    <property type="protein sequence ID" value="CAF3344874.1"/>
    <property type="molecule type" value="Genomic_DNA"/>
</dbReference>
<dbReference type="AlphaFoldDB" id="A0A817VIL9"/>
<gene>
    <name evidence="1" type="ORF">KIK155_LOCUS3061</name>
    <name evidence="2" type="ORF">TOA249_LOCUS15902</name>
</gene>
<name>A0A817VIL9_9BILA</name>
<evidence type="ECO:0000313" key="1">
    <source>
        <dbReference type="EMBL" id="CAF3344874.1"/>
    </source>
</evidence>
<organism evidence="1 3">
    <name type="scientific">Rotaria socialis</name>
    <dbReference type="NCBI Taxonomy" id="392032"/>
    <lineage>
        <taxon>Eukaryota</taxon>
        <taxon>Metazoa</taxon>
        <taxon>Spiralia</taxon>
        <taxon>Gnathifera</taxon>
        <taxon>Rotifera</taxon>
        <taxon>Eurotatoria</taxon>
        <taxon>Bdelloidea</taxon>
        <taxon>Philodinida</taxon>
        <taxon>Philodinidae</taxon>
        <taxon>Rotaria</taxon>
    </lineage>
</organism>
<comment type="caution">
    <text evidence="1">The sequence shown here is derived from an EMBL/GenBank/DDBJ whole genome shotgun (WGS) entry which is preliminary data.</text>
</comment>
<reference evidence="1" key="1">
    <citation type="submission" date="2021-02" db="EMBL/GenBank/DDBJ databases">
        <authorList>
            <person name="Nowell W R."/>
        </authorList>
    </citation>
    <scope>NUCLEOTIDE SEQUENCE</scope>
</reference>
<evidence type="ECO:0000313" key="3">
    <source>
        <dbReference type="Proteomes" id="UP000663865"/>
    </source>
</evidence>
<dbReference type="Proteomes" id="UP000663865">
    <property type="component" value="Unassembled WGS sequence"/>
</dbReference>